<accession>A0A6I3P1W3</accession>
<feature type="transmembrane region" description="Helical" evidence="1">
    <location>
        <begin position="48"/>
        <end position="73"/>
    </location>
</feature>
<sequence length="209" mass="24110">MSEIGKTELEKTDSEKSELEKFKERHSLEKLDGVMIYDKPTIKTGEKAGCIGALLLLIGFGTGIILFLVHFMFDFDSKLLNLLWESIAALGFIYSLAGAFQIGPLTIHRYSREADKDKHFEIDRAYNLYNVLYKPTKTILLQYDSDEDQLIAVNAGGELLVELLRKVEMEKLPLKKILKTFRLDHVSDHLWRLTYSYKKEDVVMEKSDR</sequence>
<name>A0A6I3P1W3_STRPA</name>
<protein>
    <submittedName>
        <fullName evidence="2">Uncharacterized protein</fullName>
    </submittedName>
</protein>
<dbReference type="AlphaFoldDB" id="A0A6I3P1W3"/>
<evidence type="ECO:0000313" key="2">
    <source>
        <dbReference type="EMBL" id="MTR41280.1"/>
    </source>
</evidence>
<evidence type="ECO:0000256" key="1">
    <source>
        <dbReference type="SAM" id="Phobius"/>
    </source>
</evidence>
<keyword evidence="1" id="KW-0812">Transmembrane</keyword>
<comment type="caution">
    <text evidence="2">The sequence shown here is derived from an EMBL/GenBank/DDBJ whole genome shotgun (WGS) entry which is preliminary data.</text>
</comment>
<dbReference type="Proteomes" id="UP000430295">
    <property type="component" value="Unassembled WGS sequence"/>
</dbReference>
<keyword evidence="1" id="KW-0472">Membrane</keyword>
<dbReference type="RefSeq" id="WP_049473187.1">
    <property type="nucleotide sequence ID" value="NZ_JVSR01000029.1"/>
</dbReference>
<reference evidence="2 3" key="1">
    <citation type="journal article" date="2019" name="Nat. Med.">
        <title>A library of human gut bacterial isolates paired with longitudinal multiomics data enables mechanistic microbiome research.</title>
        <authorList>
            <person name="Poyet M."/>
            <person name="Groussin M."/>
            <person name="Gibbons S.M."/>
            <person name="Avila-Pacheco J."/>
            <person name="Jiang X."/>
            <person name="Kearney S.M."/>
            <person name="Perrotta A.R."/>
            <person name="Berdy B."/>
            <person name="Zhao S."/>
            <person name="Lieberman T.D."/>
            <person name="Swanson P.K."/>
            <person name="Smith M."/>
            <person name="Roesemann S."/>
            <person name="Alexander J.E."/>
            <person name="Rich S.A."/>
            <person name="Livny J."/>
            <person name="Vlamakis H."/>
            <person name="Clish C."/>
            <person name="Bullock K."/>
            <person name="Deik A."/>
            <person name="Scott J."/>
            <person name="Pierce K.A."/>
            <person name="Xavier R.J."/>
            <person name="Alm E.J."/>
        </authorList>
    </citation>
    <scope>NUCLEOTIDE SEQUENCE [LARGE SCALE GENOMIC DNA]</scope>
    <source>
        <strain evidence="2 3">BIOML-A18</strain>
    </source>
</reference>
<organism evidence="2 3">
    <name type="scientific">Streptococcus parasanguinis</name>
    <dbReference type="NCBI Taxonomy" id="1318"/>
    <lineage>
        <taxon>Bacteria</taxon>
        <taxon>Bacillati</taxon>
        <taxon>Bacillota</taxon>
        <taxon>Bacilli</taxon>
        <taxon>Lactobacillales</taxon>
        <taxon>Streptococcaceae</taxon>
        <taxon>Streptococcus</taxon>
    </lineage>
</organism>
<keyword evidence="1" id="KW-1133">Transmembrane helix</keyword>
<dbReference type="EMBL" id="WMYS01000002">
    <property type="protein sequence ID" value="MTR41280.1"/>
    <property type="molecule type" value="Genomic_DNA"/>
</dbReference>
<evidence type="ECO:0000313" key="3">
    <source>
        <dbReference type="Proteomes" id="UP000430295"/>
    </source>
</evidence>
<feature type="transmembrane region" description="Helical" evidence="1">
    <location>
        <begin position="79"/>
        <end position="102"/>
    </location>
</feature>
<gene>
    <name evidence="2" type="ORF">GMC75_06230</name>
</gene>
<proteinExistence type="predicted"/>